<dbReference type="Proteomes" id="UP000694558">
    <property type="component" value="Chromosome 10"/>
</dbReference>
<evidence type="ECO:0000256" key="7">
    <source>
        <dbReference type="SAM" id="Coils"/>
    </source>
</evidence>
<feature type="compositionally biased region" description="Acidic residues" evidence="8">
    <location>
        <begin position="229"/>
        <end position="239"/>
    </location>
</feature>
<protein>
    <recommendedName>
        <fullName evidence="9">C2H2-type domain-containing protein</fullName>
    </recommendedName>
</protein>
<dbReference type="FunFam" id="3.30.160.60:FF:000151">
    <property type="entry name" value="Zinc finger and SCAN domain-containing 21"/>
    <property type="match status" value="1"/>
</dbReference>
<feature type="domain" description="C2H2-type" evidence="9">
    <location>
        <begin position="276"/>
        <end position="303"/>
    </location>
</feature>
<dbReference type="GO" id="GO:0000981">
    <property type="term" value="F:DNA-binding transcription factor activity, RNA polymerase II-specific"/>
    <property type="evidence" value="ECO:0007669"/>
    <property type="project" value="TreeGrafter"/>
</dbReference>
<feature type="domain" description="C2H2-type" evidence="9">
    <location>
        <begin position="332"/>
        <end position="354"/>
    </location>
</feature>
<keyword evidence="3" id="KW-0677">Repeat</keyword>
<dbReference type="GO" id="GO:0008270">
    <property type="term" value="F:zinc ion binding"/>
    <property type="evidence" value="ECO:0007669"/>
    <property type="project" value="UniProtKB-KW"/>
</dbReference>
<dbReference type="Ensembl" id="ENSSMAT00000007002.2">
    <property type="protein sequence ID" value="ENSSMAP00000006917.2"/>
    <property type="gene ID" value="ENSSMAG00000004259.2"/>
</dbReference>
<keyword evidence="7" id="KW-0175">Coiled coil</keyword>
<dbReference type="Pfam" id="PF13912">
    <property type="entry name" value="zf-C2H2_6"/>
    <property type="match status" value="1"/>
</dbReference>
<dbReference type="Pfam" id="PF00096">
    <property type="entry name" value="zf-C2H2"/>
    <property type="match status" value="1"/>
</dbReference>
<evidence type="ECO:0000256" key="8">
    <source>
        <dbReference type="SAM" id="MobiDB-lite"/>
    </source>
</evidence>
<keyword evidence="4 6" id="KW-0863">Zinc-finger</keyword>
<dbReference type="FunFam" id="3.30.160.60:FF:000624">
    <property type="entry name" value="zinc finger protein 697"/>
    <property type="match status" value="1"/>
</dbReference>
<evidence type="ECO:0000256" key="6">
    <source>
        <dbReference type="PROSITE-ProRule" id="PRU00042"/>
    </source>
</evidence>
<evidence type="ECO:0000313" key="11">
    <source>
        <dbReference type="Proteomes" id="UP000694558"/>
    </source>
</evidence>
<evidence type="ECO:0000256" key="1">
    <source>
        <dbReference type="ARBA" id="ARBA00006991"/>
    </source>
</evidence>
<accession>A0A8D2ZSK8</accession>
<evidence type="ECO:0000256" key="2">
    <source>
        <dbReference type="ARBA" id="ARBA00022723"/>
    </source>
</evidence>
<evidence type="ECO:0000256" key="4">
    <source>
        <dbReference type="ARBA" id="ARBA00022771"/>
    </source>
</evidence>
<feature type="compositionally biased region" description="Basic and acidic residues" evidence="8">
    <location>
        <begin position="203"/>
        <end position="216"/>
    </location>
</feature>
<sequence>MIYIRIISGLHKYPTYSKSCRNFVDYFSFYYKFPVFGVVLEISNTPPRGIVTSQSRAKGRTLEPGATQSRARHLVVVGRSRASCATMCKIRALRALVDQRLGAAVEEIFRLFEATLAEYEEEIERQRGLLEAAAERPVNKAEVAPLLTVKQEAPSEQQGAAEPLYIKEEEEEFWRSQEGPQRQGPEEDDMAMVPLVAVSAKMEGGEEKAQENREAEPAASSSEQQMEADSSESETECSDDDAKATSEPQRGATFVKQNEVHIIVEKCLCNIGRKMYRCSECNKRFSLKGSLQRHIRVHTGEKPFPCTVCGKKFGRKQHLQEHLIIHTGERPFSCSVCGKKFRYKAGMRKHMRTHECNCGDIHT</sequence>
<dbReference type="GO" id="GO:0000122">
    <property type="term" value="P:negative regulation of transcription by RNA polymerase II"/>
    <property type="evidence" value="ECO:0007669"/>
    <property type="project" value="UniProtKB-ARBA"/>
</dbReference>
<dbReference type="PANTHER" id="PTHR23235:SF120">
    <property type="entry name" value="KRUPPEL-LIKE FACTOR 15"/>
    <property type="match status" value="1"/>
</dbReference>
<name>A0A8D2ZSK8_SCOMX</name>
<dbReference type="GO" id="GO:0045595">
    <property type="term" value="P:regulation of cell differentiation"/>
    <property type="evidence" value="ECO:0007669"/>
    <property type="project" value="UniProtKB-ARBA"/>
</dbReference>
<dbReference type="InterPro" id="IPR036236">
    <property type="entry name" value="Znf_C2H2_sf"/>
</dbReference>
<comment type="similarity">
    <text evidence="1">Belongs to the krueppel C2H2-type zinc-finger protein family.</text>
</comment>
<dbReference type="InterPro" id="IPR013087">
    <property type="entry name" value="Znf_C2H2_type"/>
</dbReference>
<dbReference type="FunFam" id="3.30.160.60:FF:000912">
    <property type="entry name" value="Zinc finger protein 660"/>
    <property type="match status" value="1"/>
</dbReference>
<reference evidence="10" key="2">
    <citation type="submission" date="2025-08" db="UniProtKB">
        <authorList>
            <consortium name="Ensembl"/>
        </authorList>
    </citation>
    <scope>IDENTIFICATION</scope>
</reference>
<gene>
    <name evidence="10" type="primary">LOC118315660</name>
</gene>
<organism evidence="10 11">
    <name type="scientific">Scophthalmus maximus</name>
    <name type="common">Turbot</name>
    <name type="synonym">Psetta maxima</name>
    <dbReference type="NCBI Taxonomy" id="52904"/>
    <lineage>
        <taxon>Eukaryota</taxon>
        <taxon>Metazoa</taxon>
        <taxon>Chordata</taxon>
        <taxon>Craniata</taxon>
        <taxon>Vertebrata</taxon>
        <taxon>Euteleostomi</taxon>
        <taxon>Actinopterygii</taxon>
        <taxon>Neopterygii</taxon>
        <taxon>Teleostei</taxon>
        <taxon>Neoteleostei</taxon>
        <taxon>Acanthomorphata</taxon>
        <taxon>Carangaria</taxon>
        <taxon>Pleuronectiformes</taxon>
        <taxon>Pleuronectoidei</taxon>
        <taxon>Scophthalmidae</taxon>
        <taxon>Scophthalmus</taxon>
    </lineage>
</organism>
<dbReference type="AlphaFoldDB" id="A0A8D2ZSK8"/>
<keyword evidence="2" id="KW-0479">Metal-binding</keyword>
<keyword evidence="5" id="KW-0862">Zinc</keyword>
<proteinExistence type="inferred from homology"/>
<evidence type="ECO:0000256" key="3">
    <source>
        <dbReference type="ARBA" id="ARBA00022737"/>
    </source>
</evidence>
<dbReference type="GO" id="GO:0000978">
    <property type="term" value="F:RNA polymerase II cis-regulatory region sequence-specific DNA binding"/>
    <property type="evidence" value="ECO:0007669"/>
    <property type="project" value="TreeGrafter"/>
</dbReference>
<dbReference type="SUPFAM" id="SSF57667">
    <property type="entry name" value="beta-beta-alpha zinc fingers"/>
    <property type="match status" value="2"/>
</dbReference>
<evidence type="ECO:0000256" key="5">
    <source>
        <dbReference type="ARBA" id="ARBA00022833"/>
    </source>
</evidence>
<evidence type="ECO:0000259" key="9">
    <source>
        <dbReference type="PROSITE" id="PS50157"/>
    </source>
</evidence>
<dbReference type="PROSITE" id="PS00028">
    <property type="entry name" value="ZINC_FINGER_C2H2_1"/>
    <property type="match status" value="3"/>
</dbReference>
<dbReference type="PROSITE" id="PS50157">
    <property type="entry name" value="ZINC_FINGER_C2H2_2"/>
    <property type="match status" value="3"/>
</dbReference>
<dbReference type="Pfam" id="PF13465">
    <property type="entry name" value="zf-H2C2_2"/>
    <property type="match status" value="1"/>
</dbReference>
<feature type="coiled-coil region" evidence="7">
    <location>
        <begin position="109"/>
        <end position="136"/>
    </location>
</feature>
<dbReference type="PANTHER" id="PTHR23235">
    <property type="entry name" value="KRUEPPEL-LIKE TRANSCRIPTION FACTOR"/>
    <property type="match status" value="1"/>
</dbReference>
<feature type="domain" description="C2H2-type" evidence="9">
    <location>
        <begin position="304"/>
        <end position="331"/>
    </location>
</feature>
<dbReference type="GeneTree" id="ENSGT01150000286958"/>
<dbReference type="SMART" id="SM00355">
    <property type="entry name" value="ZnF_C2H2"/>
    <property type="match status" value="3"/>
</dbReference>
<dbReference type="Gene3D" id="3.30.160.60">
    <property type="entry name" value="Classic Zinc Finger"/>
    <property type="match status" value="3"/>
</dbReference>
<evidence type="ECO:0000313" key="10">
    <source>
        <dbReference type="Ensembl" id="ENSSMAP00000006917.2"/>
    </source>
</evidence>
<feature type="region of interest" description="Disordered" evidence="8">
    <location>
        <begin position="202"/>
        <end position="250"/>
    </location>
</feature>
<reference evidence="10" key="1">
    <citation type="submission" date="2023-05" db="EMBL/GenBank/DDBJ databases">
        <title>High-quality long-read genome of Scophthalmus maximus.</title>
        <authorList>
            <person name="Lien S."/>
            <person name="Martinez P."/>
        </authorList>
    </citation>
    <scope>NUCLEOTIDE SEQUENCE [LARGE SCALE GENOMIC DNA]</scope>
</reference>